<dbReference type="AlphaFoldDB" id="X1RZR0"/>
<sequence length="60" mass="6830">MPLIKIGSCNQCGRCCKREGGLMVENPCIELHEDRCKFYVMSDGYKILLPDLTIIPKVEK</sequence>
<dbReference type="EMBL" id="BARW01000205">
    <property type="protein sequence ID" value="GAI60979.1"/>
    <property type="molecule type" value="Genomic_DNA"/>
</dbReference>
<accession>X1RZR0</accession>
<name>X1RZR0_9ZZZZ</name>
<reference evidence="1" key="1">
    <citation type="journal article" date="2014" name="Front. Microbiol.">
        <title>High frequency of phylogenetically diverse reductive dehalogenase-homologous genes in deep subseafloor sedimentary metagenomes.</title>
        <authorList>
            <person name="Kawai M."/>
            <person name="Futagami T."/>
            <person name="Toyoda A."/>
            <person name="Takaki Y."/>
            <person name="Nishi S."/>
            <person name="Hori S."/>
            <person name="Arai W."/>
            <person name="Tsubouchi T."/>
            <person name="Morono Y."/>
            <person name="Uchiyama I."/>
            <person name="Ito T."/>
            <person name="Fujiyama A."/>
            <person name="Inagaki F."/>
            <person name="Takami H."/>
        </authorList>
    </citation>
    <scope>NUCLEOTIDE SEQUENCE</scope>
    <source>
        <strain evidence="1">Expedition CK06-06</strain>
    </source>
</reference>
<protein>
    <submittedName>
        <fullName evidence="1">Uncharacterized protein</fullName>
    </submittedName>
</protein>
<evidence type="ECO:0000313" key="1">
    <source>
        <dbReference type="EMBL" id="GAI60979.1"/>
    </source>
</evidence>
<organism evidence="1">
    <name type="scientific">marine sediment metagenome</name>
    <dbReference type="NCBI Taxonomy" id="412755"/>
    <lineage>
        <taxon>unclassified sequences</taxon>
        <taxon>metagenomes</taxon>
        <taxon>ecological metagenomes</taxon>
    </lineage>
</organism>
<proteinExistence type="predicted"/>
<comment type="caution">
    <text evidence="1">The sequence shown here is derived from an EMBL/GenBank/DDBJ whole genome shotgun (WGS) entry which is preliminary data.</text>
</comment>
<gene>
    <name evidence="1" type="ORF">S12H4_01138</name>
</gene>